<dbReference type="Proteomes" id="UP000264800">
    <property type="component" value="Unplaced"/>
</dbReference>
<evidence type="ECO:0000313" key="4">
    <source>
        <dbReference type="Ensembl" id="ENSKMAP00000010611.1"/>
    </source>
</evidence>
<protein>
    <recommendedName>
        <fullName evidence="3">Ig-like domain-containing protein</fullName>
    </recommendedName>
</protein>
<dbReference type="InterPro" id="IPR050488">
    <property type="entry name" value="Ig_Fc_receptor"/>
</dbReference>
<dbReference type="SUPFAM" id="SSF48726">
    <property type="entry name" value="Immunoglobulin"/>
    <property type="match status" value="1"/>
</dbReference>
<sequence length="149" mass="17441">MDAVREDVEGVIVRTEDRVRWRRMTRETVTLSCQIQGGGETQWTYVWRQNWLKIPPTSSEYRINKVTESHSGEYRCRGRTNYLSTQGDPVFYTEISNEVTIQKTGEFSFGFLSVMLKIHLFLPTKLNTLRNAGLHNKNRSRSSRCPFLF</sequence>
<feature type="domain" description="Ig-like" evidence="3">
    <location>
        <begin position="27"/>
        <end position="96"/>
    </location>
</feature>
<proteinExistence type="predicted"/>
<evidence type="ECO:0000256" key="1">
    <source>
        <dbReference type="ARBA" id="ARBA00022729"/>
    </source>
</evidence>
<dbReference type="GO" id="GO:0004888">
    <property type="term" value="F:transmembrane signaling receptor activity"/>
    <property type="evidence" value="ECO:0007669"/>
    <property type="project" value="TreeGrafter"/>
</dbReference>
<dbReference type="GO" id="GO:0007166">
    <property type="term" value="P:cell surface receptor signaling pathway"/>
    <property type="evidence" value="ECO:0007669"/>
    <property type="project" value="TreeGrafter"/>
</dbReference>
<organism evidence="4 5">
    <name type="scientific">Kryptolebias marmoratus</name>
    <name type="common">Mangrove killifish</name>
    <name type="synonym">Rivulus marmoratus</name>
    <dbReference type="NCBI Taxonomy" id="37003"/>
    <lineage>
        <taxon>Eukaryota</taxon>
        <taxon>Metazoa</taxon>
        <taxon>Chordata</taxon>
        <taxon>Craniata</taxon>
        <taxon>Vertebrata</taxon>
        <taxon>Euteleostomi</taxon>
        <taxon>Actinopterygii</taxon>
        <taxon>Neopterygii</taxon>
        <taxon>Teleostei</taxon>
        <taxon>Neoteleostei</taxon>
        <taxon>Acanthomorphata</taxon>
        <taxon>Ovalentaria</taxon>
        <taxon>Atherinomorphae</taxon>
        <taxon>Cyprinodontiformes</taxon>
        <taxon>Rivulidae</taxon>
        <taxon>Kryptolebias</taxon>
    </lineage>
</organism>
<dbReference type="SMART" id="SM00409">
    <property type="entry name" value="IG"/>
    <property type="match status" value="1"/>
</dbReference>
<keyword evidence="1" id="KW-0732">Signal</keyword>
<dbReference type="GO" id="GO:0009897">
    <property type="term" value="C:external side of plasma membrane"/>
    <property type="evidence" value="ECO:0007669"/>
    <property type="project" value="TreeGrafter"/>
</dbReference>
<name>A0A3Q3A2V1_KRYMA</name>
<dbReference type="InterPro" id="IPR013783">
    <property type="entry name" value="Ig-like_fold"/>
</dbReference>
<dbReference type="InterPro" id="IPR036179">
    <property type="entry name" value="Ig-like_dom_sf"/>
</dbReference>
<keyword evidence="5" id="KW-1185">Reference proteome</keyword>
<evidence type="ECO:0000256" key="2">
    <source>
        <dbReference type="ARBA" id="ARBA00023157"/>
    </source>
</evidence>
<dbReference type="AlphaFoldDB" id="A0A3Q3A2V1"/>
<dbReference type="PROSITE" id="PS50835">
    <property type="entry name" value="IG_LIKE"/>
    <property type="match status" value="1"/>
</dbReference>
<reference evidence="4" key="1">
    <citation type="submission" date="2025-08" db="UniProtKB">
        <authorList>
            <consortium name="Ensembl"/>
        </authorList>
    </citation>
    <scope>IDENTIFICATION</scope>
</reference>
<evidence type="ECO:0000259" key="3">
    <source>
        <dbReference type="PROSITE" id="PS50835"/>
    </source>
</evidence>
<dbReference type="InterPro" id="IPR007110">
    <property type="entry name" value="Ig-like_dom"/>
</dbReference>
<dbReference type="Ensembl" id="ENSKMAT00000010773.1">
    <property type="protein sequence ID" value="ENSKMAP00000010611.1"/>
    <property type="gene ID" value="ENSKMAG00000007961.1"/>
</dbReference>
<reference evidence="4" key="2">
    <citation type="submission" date="2025-09" db="UniProtKB">
        <authorList>
            <consortium name="Ensembl"/>
        </authorList>
    </citation>
    <scope>IDENTIFICATION</scope>
</reference>
<dbReference type="PANTHER" id="PTHR11481">
    <property type="entry name" value="IMMUNOGLOBULIN FC RECEPTOR"/>
    <property type="match status" value="1"/>
</dbReference>
<accession>A0A3Q3A2V1</accession>
<evidence type="ECO:0000313" key="5">
    <source>
        <dbReference type="Proteomes" id="UP000264800"/>
    </source>
</evidence>
<dbReference type="Gene3D" id="2.60.40.10">
    <property type="entry name" value="Immunoglobulins"/>
    <property type="match status" value="1"/>
</dbReference>
<keyword evidence="2" id="KW-1015">Disulfide bond</keyword>
<dbReference type="GO" id="GO:0006955">
    <property type="term" value="P:immune response"/>
    <property type="evidence" value="ECO:0007669"/>
    <property type="project" value="TreeGrafter"/>
</dbReference>
<dbReference type="PANTHER" id="PTHR11481:SF64">
    <property type="entry name" value="FC RECEPTOR-LIKE PROTEIN 4"/>
    <property type="match status" value="1"/>
</dbReference>
<dbReference type="GeneTree" id="ENSGT01090000260384"/>
<dbReference type="Pfam" id="PF13895">
    <property type="entry name" value="Ig_2"/>
    <property type="match status" value="1"/>
</dbReference>
<dbReference type="InterPro" id="IPR003599">
    <property type="entry name" value="Ig_sub"/>
</dbReference>